<feature type="domain" description="EAL" evidence="11">
    <location>
        <begin position="811"/>
        <end position="1065"/>
    </location>
</feature>
<dbReference type="InterPro" id="IPR043128">
    <property type="entry name" value="Rev_trsase/Diguanyl_cyclase"/>
</dbReference>
<dbReference type="PROSITE" id="PS50887">
    <property type="entry name" value="GGDEF"/>
    <property type="match status" value="1"/>
</dbReference>
<evidence type="ECO:0000313" key="13">
    <source>
        <dbReference type="EMBL" id="EEO28134.2"/>
    </source>
</evidence>
<dbReference type="InterPro" id="IPR000700">
    <property type="entry name" value="PAS-assoc_C"/>
</dbReference>
<dbReference type="CDD" id="cd00130">
    <property type="entry name" value="PAS"/>
    <property type="match status" value="1"/>
</dbReference>
<dbReference type="InterPro" id="IPR052155">
    <property type="entry name" value="Biofilm_reg_signaling"/>
</dbReference>
<sequence length="1069" mass="122155">MGKPGKKFPPVLRLILLFLPVALLICGGGYLYYLSQLRFIHEQNRKMEHETVLVGVVSINRSLEYVMQDVRVLYSNTDFKNMLDLPDRSNIDNVATDWIGFAEAKQVYQKIRWIDERGIERLRVNYADKKAFVVPENRLQDRRERYFFEDTNALEEGEMYVSPLDLNIENDRIERPFVPTIRFGMPVFNSKGQKKGILLLNYYAASMLKRFEQLTSMRGNAAWLVNRNGYWLRGPSNADEFGFMFDNHDLSMAARYPQAWERIRNAEEGQFVTRDGLWSFNTLTPLMAGTKTSTGSSEIFSGGQGAQDVSSYKWKVVTLLPLSAYNADLLYWGTKVVAISLALLALFFLGILFMVRLQEMRNQLLLNLEKRVEERTEDLNKVNAVLAQSEARLKSVFDNIPDLIWLKNTAGVYLTCNRAFENFFDLEENRIIGKTDAGLPTDRQADMLRPEGSRIIEEGKPEVMEQWVTNVQTGKRVFFDVIKAPVKTPDGRLIGVLGIARDITRRKEDEEKLQLAALVYKNSSEAILITNAKNEILAVNPAFERITGYTPAEIMGKDPKILSSGRQDKAFYKAMWDALGKKGFWRGELWNRKKNGEVYLAWLTINVVYNEDGSVRYYVELSNDFTEKKEAEDMIWRQANFDFLTGLPNRRMLLDRLQQEIVKVNQSGKKLALLFLDLDNFKDVNDTLGHDMGDLLLVDVAGRLNECVREIDTVSRLGGDEFAVILTELSDLRIAETVTQCMLRSLAQPYRLDGEIAYLSASIGMTVYPDDGTGIETLQKNADQALYAAKQAGRNRMSYFTASMQAAAQNRIRLANDMRIAVEEHQFEMLYQPIVELGTGKIHKAEALIRWHHPLRGIVSPAEFISIAEETGLILTISDWAFREVAREVGRWRERYYPGFQISFNISPALFQSKTDYSDWFDELARLKAPGSSIVMEITEGVLLVSNWQVIAQLTEFHRHGMEIALDDFGTGYSSLSYLKKFEIDYLKIDQAFVKNIENEPKDMALCEAMIVMAHKLDMKVIAEGVQNERQRWLLAGAGCDYGQGYLFSEPLAAAEFENLLEKNRQEVS</sequence>
<keyword evidence="8" id="KW-0472">Membrane</keyword>
<keyword evidence="2" id="KW-0597">Phosphoprotein</keyword>
<dbReference type="SUPFAM" id="SSF55073">
    <property type="entry name" value="Nucleotide cyclase"/>
    <property type="match status" value="1"/>
</dbReference>
<keyword evidence="5" id="KW-0418">Kinase</keyword>
<feature type="domain" description="PAS" evidence="9">
    <location>
        <begin position="389"/>
        <end position="467"/>
    </location>
</feature>
<evidence type="ECO:0000256" key="1">
    <source>
        <dbReference type="ARBA" id="ARBA00004370"/>
    </source>
</evidence>
<dbReference type="PROSITE" id="PS50883">
    <property type="entry name" value="EAL"/>
    <property type="match status" value="1"/>
</dbReference>
<dbReference type="FunFam" id="3.30.70.270:FF:000001">
    <property type="entry name" value="Diguanylate cyclase domain protein"/>
    <property type="match status" value="1"/>
</dbReference>
<dbReference type="RefSeq" id="WP_020994859.1">
    <property type="nucleotide sequence ID" value="NZ_KI392031.1"/>
</dbReference>
<keyword evidence="14" id="KW-1185">Reference proteome</keyword>
<dbReference type="InterPro" id="IPR035919">
    <property type="entry name" value="EAL_sf"/>
</dbReference>
<dbReference type="Pfam" id="PF08448">
    <property type="entry name" value="PAS_4"/>
    <property type="match status" value="1"/>
</dbReference>
<dbReference type="Pfam" id="PF00563">
    <property type="entry name" value="EAL"/>
    <property type="match status" value="1"/>
</dbReference>
<evidence type="ECO:0000259" key="11">
    <source>
        <dbReference type="PROSITE" id="PS50883"/>
    </source>
</evidence>
<dbReference type="InterPro" id="IPR000014">
    <property type="entry name" value="PAS"/>
</dbReference>
<dbReference type="NCBIfam" id="TIGR00229">
    <property type="entry name" value="sensory_box"/>
    <property type="match status" value="2"/>
</dbReference>
<comment type="subcellular location">
    <subcellularLocation>
        <location evidence="1">Membrane</location>
    </subcellularLocation>
</comment>
<evidence type="ECO:0000259" key="9">
    <source>
        <dbReference type="PROSITE" id="PS50112"/>
    </source>
</evidence>
<dbReference type="PANTHER" id="PTHR44757:SF2">
    <property type="entry name" value="BIOFILM ARCHITECTURE MAINTENANCE PROTEIN MBAA"/>
    <property type="match status" value="1"/>
</dbReference>
<keyword evidence="3" id="KW-0808">Transferase</keyword>
<gene>
    <name evidence="13" type="ORF">OFAG_01287</name>
</gene>
<dbReference type="InterPro" id="IPR048760">
    <property type="entry name" value="VP0354-like_sensor_dom"/>
</dbReference>
<reference evidence="13" key="1">
    <citation type="submission" date="2011-10" db="EMBL/GenBank/DDBJ databases">
        <title>The Genome Sequence of Oxalobacter formigenes HOxBLS.</title>
        <authorList>
            <consortium name="The Broad Institute Genome Sequencing Platform"/>
            <person name="Earl A."/>
            <person name="Ward D."/>
            <person name="Feldgarden M."/>
            <person name="Gevers D."/>
            <person name="Allison M.J."/>
            <person name="Humphrey S."/>
            <person name="Young S.K."/>
            <person name="Zeng Q."/>
            <person name="Gargeya S."/>
            <person name="Fitzgerald M."/>
            <person name="Haas B."/>
            <person name="Abouelleil A."/>
            <person name="Alvarado L."/>
            <person name="Arachchi H.M."/>
            <person name="Berlin A."/>
            <person name="Brown A."/>
            <person name="Chapman S.B."/>
            <person name="Chen Z."/>
            <person name="Dunbar C."/>
            <person name="Freedman E."/>
            <person name="Gearin G."/>
            <person name="Goldberg J."/>
            <person name="Griggs A."/>
            <person name="Gujja S."/>
            <person name="Heiman D."/>
            <person name="Howarth C."/>
            <person name="Larson L."/>
            <person name="Lui A."/>
            <person name="MacDonald P.J.P."/>
            <person name="Montmayeur A."/>
            <person name="Murphy C."/>
            <person name="Neiman D."/>
            <person name="Pearson M."/>
            <person name="Priest M."/>
            <person name="Roberts A."/>
            <person name="Saif S."/>
            <person name="Shea T."/>
            <person name="Shenoy N."/>
            <person name="Sisk P."/>
            <person name="Stolte C."/>
            <person name="Sykes S."/>
            <person name="Wortman J."/>
            <person name="Nusbaum C."/>
            <person name="Birren B."/>
        </authorList>
    </citation>
    <scope>NUCLEOTIDE SEQUENCE [LARGE SCALE GENOMIC DNA]</scope>
    <source>
        <strain evidence="13">HOxBLS</strain>
    </source>
</reference>
<dbReference type="CDD" id="cd01948">
    <property type="entry name" value="EAL"/>
    <property type="match status" value="1"/>
</dbReference>
<feature type="transmembrane region" description="Helical" evidence="8">
    <location>
        <begin position="329"/>
        <end position="355"/>
    </location>
</feature>
<keyword evidence="8" id="KW-0812">Transmembrane</keyword>
<evidence type="ECO:0000256" key="4">
    <source>
        <dbReference type="ARBA" id="ARBA00022741"/>
    </source>
</evidence>
<dbReference type="Proteomes" id="UP000003973">
    <property type="component" value="Unassembled WGS sequence"/>
</dbReference>
<feature type="domain" description="GGDEF" evidence="12">
    <location>
        <begin position="669"/>
        <end position="802"/>
    </location>
</feature>
<proteinExistence type="predicted"/>
<dbReference type="GO" id="GO:0016020">
    <property type="term" value="C:membrane"/>
    <property type="evidence" value="ECO:0007669"/>
    <property type="project" value="UniProtKB-SubCell"/>
</dbReference>
<dbReference type="AlphaFoldDB" id="C3X4J8"/>
<protein>
    <submittedName>
        <fullName evidence="13">Diguanylate cyclase (GGDEF) domain-containing protein</fullName>
    </submittedName>
</protein>
<dbReference type="PROSITE" id="PS50112">
    <property type="entry name" value="PAS"/>
    <property type="match status" value="2"/>
</dbReference>
<dbReference type="CDD" id="cd01949">
    <property type="entry name" value="GGDEF"/>
    <property type="match status" value="1"/>
</dbReference>
<evidence type="ECO:0000256" key="3">
    <source>
        <dbReference type="ARBA" id="ARBA00022679"/>
    </source>
</evidence>
<dbReference type="InterPro" id="IPR035965">
    <property type="entry name" value="PAS-like_dom_sf"/>
</dbReference>
<dbReference type="InterPro" id="IPR000160">
    <property type="entry name" value="GGDEF_dom"/>
</dbReference>
<evidence type="ECO:0000256" key="2">
    <source>
        <dbReference type="ARBA" id="ARBA00022553"/>
    </source>
</evidence>
<dbReference type="InterPro" id="IPR029787">
    <property type="entry name" value="Nucleotide_cyclase"/>
</dbReference>
<dbReference type="SMART" id="SM00267">
    <property type="entry name" value="GGDEF"/>
    <property type="match status" value="1"/>
</dbReference>
<evidence type="ECO:0000259" key="10">
    <source>
        <dbReference type="PROSITE" id="PS50113"/>
    </source>
</evidence>
<dbReference type="eggNOG" id="COG5001">
    <property type="taxonomic scope" value="Bacteria"/>
</dbReference>
<dbReference type="Gene3D" id="3.20.20.450">
    <property type="entry name" value="EAL domain"/>
    <property type="match status" value="1"/>
</dbReference>
<dbReference type="GO" id="GO:0016301">
    <property type="term" value="F:kinase activity"/>
    <property type="evidence" value="ECO:0007669"/>
    <property type="project" value="UniProtKB-KW"/>
</dbReference>
<dbReference type="HOGENOM" id="CLU_000445_70_44_4"/>
<dbReference type="Gene3D" id="3.30.70.270">
    <property type="match status" value="1"/>
</dbReference>
<dbReference type="SMART" id="SM00052">
    <property type="entry name" value="EAL"/>
    <property type="match status" value="1"/>
</dbReference>
<dbReference type="InterPro" id="IPR013656">
    <property type="entry name" value="PAS_4"/>
</dbReference>
<organism evidence="13 14">
    <name type="scientific">Oxalobacter paraformigenes</name>
    <dbReference type="NCBI Taxonomy" id="556268"/>
    <lineage>
        <taxon>Bacteria</taxon>
        <taxon>Pseudomonadati</taxon>
        <taxon>Pseudomonadota</taxon>
        <taxon>Betaproteobacteria</taxon>
        <taxon>Burkholderiales</taxon>
        <taxon>Oxalobacteraceae</taxon>
        <taxon>Oxalobacter</taxon>
    </lineage>
</organism>
<feature type="domain" description="PAC" evidence="10">
    <location>
        <begin position="585"/>
        <end position="637"/>
    </location>
</feature>
<keyword evidence="8" id="KW-1133">Transmembrane helix</keyword>
<accession>C3X4J8</accession>
<dbReference type="GO" id="GO:0005524">
    <property type="term" value="F:ATP binding"/>
    <property type="evidence" value="ECO:0007669"/>
    <property type="project" value="UniProtKB-KW"/>
</dbReference>
<dbReference type="GO" id="GO:0000160">
    <property type="term" value="P:phosphorelay signal transduction system"/>
    <property type="evidence" value="ECO:0007669"/>
    <property type="project" value="UniProtKB-KW"/>
</dbReference>
<dbReference type="InterPro" id="IPR001633">
    <property type="entry name" value="EAL_dom"/>
</dbReference>
<evidence type="ECO:0000259" key="12">
    <source>
        <dbReference type="PROSITE" id="PS50887"/>
    </source>
</evidence>
<dbReference type="SUPFAM" id="SSF103190">
    <property type="entry name" value="Sensory domain-like"/>
    <property type="match status" value="2"/>
</dbReference>
<name>C3X4J8_9BURK</name>
<dbReference type="Pfam" id="PF21623">
    <property type="entry name" value="HK_sensor_dom_bact"/>
    <property type="match status" value="1"/>
</dbReference>
<dbReference type="EMBL" id="ACDP02000006">
    <property type="protein sequence ID" value="EEO28134.2"/>
    <property type="molecule type" value="Genomic_DNA"/>
</dbReference>
<dbReference type="SUPFAM" id="SSF55785">
    <property type="entry name" value="PYP-like sensor domain (PAS domain)"/>
    <property type="match status" value="2"/>
</dbReference>
<dbReference type="PANTHER" id="PTHR44757">
    <property type="entry name" value="DIGUANYLATE CYCLASE DGCP"/>
    <property type="match status" value="1"/>
</dbReference>
<dbReference type="Pfam" id="PF13426">
    <property type="entry name" value="PAS_9"/>
    <property type="match status" value="1"/>
</dbReference>
<keyword evidence="7" id="KW-0902">Two-component regulatory system</keyword>
<feature type="domain" description="PAS" evidence="9">
    <location>
        <begin position="511"/>
        <end position="557"/>
    </location>
</feature>
<keyword evidence="6" id="KW-0067">ATP-binding</keyword>
<feature type="domain" description="PAC" evidence="10">
    <location>
        <begin position="462"/>
        <end position="515"/>
    </location>
</feature>
<dbReference type="InterPro" id="IPR029151">
    <property type="entry name" value="Sensor-like_sf"/>
</dbReference>
<dbReference type="SUPFAM" id="SSF141868">
    <property type="entry name" value="EAL domain-like"/>
    <property type="match status" value="1"/>
</dbReference>
<keyword evidence="4" id="KW-0547">Nucleotide-binding</keyword>
<dbReference type="SMART" id="SM00091">
    <property type="entry name" value="PAS"/>
    <property type="match status" value="2"/>
</dbReference>
<evidence type="ECO:0000256" key="6">
    <source>
        <dbReference type="ARBA" id="ARBA00022840"/>
    </source>
</evidence>
<dbReference type="Pfam" id="PF00990">
    <property type="entry name" value="GGDEF"/>
    <property type="match status" value="1"/>
</dbReference>
<comment type="caution">
    <text evidence="13">The sequence shown here is derived from an EMBL/GenBank/DDBJ whole genome shotgun (WGS) entry which is preliminary data.</text>
</comment>
<evidence type="ECO:0000256" key="5">
    <source>
        <dbReference type="ARBA" id="ARBA00022777"/>
    </source>
</evidence>
<dbReference type="NCBIfam" id="TIGR00254">
    <property type="entry name" value="GGDEF"/>
    <property type="match status" value="1"/>
</dbReference>
<evidence type="ECO:0000256" key="7">
    <source>
        <dbReference type="ARBA" id="ARBA00023012"/>
    </source>
</evidence>
<dbReference type="PROSITE" id="PS50113">
    <property type="entry name" value="PAC"/>
    <property type="match status" value="2"/>
</dbReference>
<feature type="transmembrane region" description="Helical" evidence="8">
    <location>
        <begin position="12"/>
        <end position="33"/>
    </location>
</feature>
<evidence type="ECO:0000256" key="8">
    <source>
        <dbReference type="SAM" id="Phobius"/>
    </source>
</evidence>
<evidence type="ECO:0000313" key="14">
    <source>
        <dbReference type="Proteomes" id="UP000003973"/>
    </source>
</evidence>
<dbReference type="Gene3D" id="3.30.450.20">
    <property type="entry name" value="PAS domain"/>
    <property type="match status" value="4"/>
</dbReference>